<dbReference type="eggNOG" id="KOG2020">
    <property type="taxonomic scope" value="Eukaryota"/>
</dbReference>
<dbReference type="AlphaFoldDB" id="R4X8T4"/>
<evidence type="ECO:0000259" key="1">
    <source>
        <dbReference type="Pfam" id="PF08389"/>
    </source>
</evidence>
<evidence type="ECO:0000313" key="3">
    <source>
        <dbReference type="EMBL" id="CCG81825.1"/>
    </source>
</evidence>
<organism evidence="3 4">
    <name type="scientific">Taphrina deformans (strain PYCC 5710 / ATCC 11124 / CBS 356.35 / IMI 108563 / JCM 9778 / NBRC 8474)</name>
    <name type="common">Peach leaf curl fungus</name>
    <name type="synonym">Lalaria deformans</name>
    <dbReference type="NCBI Taxonomy" id="1097556"/>
    <lineage>
        <taxon>Eukaryota</taxon>
        <taxon>Fungi</taxon>
        <taxon>Dikarya</taxon>
        <taxon>Ascomycota</taxon>
        <taxon>Taphrinomycotina</taxon>
        <taxon>Taphrinomycetes</taxon>
        <taxon>Taphrinales</taxon>
        <taxon>Taphrinaceae</taxon>
        <taxon>Taphrina</taxon>
    </lineage>
</organism>
<dbReference type="GO" id="GO:0006405">
    <property type="term" value="P:RNA export from nucleus"/>
    <property type="evidence" value="ECO:0007669"/>
    <property type="project" value="TreeGrafter"/>
</dbReference>
<evidence type="ECO:0000313" key="4">
    <source>
        <dbReference type="Proteomes" id="UP000013776"/>
    </source>
</evidence>
<dbReference type="Pfam" id="PF08389">
    <property type="entry name" value="Xpo1"/>
    <property type="match status" value="1"/>
</dbReference>
<sequence>MSDDKQGVNLVIQALEVIHSPTSSNPERASAQAHLDQLNADRNASCFFGFELAKQHQDIVRHFGLNLLGRCISKDWSSFNPAEKTQIKDWVLTLCFEGLRDVGETNFILEKLAVLVVDIAKREWLQTWTDFDDVLQIMWTKTQSTRSICLKVLTDLIEDVFLNDDPVAGLRSPLLSAGLITIMTSTAVVNAFYASHPLSLVHGVQLKPDSQGWLRRLSEELERGTDDQALPILQVLRVTLSWVITKAIIDAQIMQRVCVALTNHNVRIRICAVDCLYIMLTRPLHPQDEFLPEIYTLYQPESIKALSDVWRNTSEMLQFRNGTLNDDDAYTMLKKFSETIMALACFKLGATQGVKLEEIDLANVLDLVLMTWQHNSLIISGMSNNFWCSVLRDERLNSHPHVTERLLQILQLGSQRLLHFEDARIQMLKGSEVQMYLDLDLENTPDLHAFCTNYRRFAFDIVRMVVFKRPKDATLWIREQVRNFFSKEYVDAADMAFAGKTSPMYISAETKFALIEACLRGVLRYREHLHLLESTNGSVLDVQSLNGIVAVSAPSSKEKKVEMANELQNAQEHIIAWCEEIISLTIRDPLVLGRQISVLVAFSSFLRTRSDLLFKILEKVIETATYYYPEDVIESTMNTIRDLRGRCGVELLRLGSTLPDQLWEIYPQLETTVNNILAKENATEDEHTIFNALLLAISQRTRSIDGEQKSEEFSKVLVKIVRVWDTAEVSNAFGSFQSFASTLMIEHIGDYLSKRQVISGPQLDNMQLDAAGYELLKAVKKARNWAWPIRASRKFVEATLDTPTALRDFERQLWREPIARIIPNLLRLLERISGYYNEHNWQNLDPILRLIAKESILERFWLHGVSQVTRDEFLEASTKSSDRCRELVHAVGHFLRRTREYCLSSLGTFSLLGESFYTLPNIGNSIMHALFGDTQGTSLHVWSTTIISSLRHVILNCPQGHYSTVLSIIMTTFPHIVLEKLRREWTGLMDRGALQTKEEEMEDQEGKEDLSDEMMEESLLRHLSYTTVKLFSDILTPPLTTMRIDRSVPGSIGTGKSVMSDWLLQQADIVPGVMMLLSFCLTINDTRSSIHAAKILRAIVPTLMESDDLQRYVCHEVFSATIRCIHDSYFVSIQTDLVNLLAHIYYLSLGKSTLPREILLSIPQLSGDVGMIKQFEDKLGAAKSDRARRSLMHELLVDHEIVGREAYGRGASLKVKLGADVTTKEVIRRFQESVSLRQEQEQQQNILVKDEESGIAKLFE</sequence>
<dbReference type="InterPro" id="IPR016024">
    <property type="entry name" value="ARM-type_fold"/>
</dbReference>
<dbReference type="GO" id="GO:0042565">
    <property type="term" value="C:RNA nuclear export complex"/>
    <property type="evidence" value="ECO:0007669"/>
    <property type="project" value="TreeGrafter"/>
</dbReference>
<dbReference type="OrthoDB" id="2215036at2759"/>
<dbReference type="InterPro" id="IPR013598">
    <property type="entry name" value="Exportin-1/Importin-b-like"/>
</dbReference>
<dbReference type="Gene3D" id="1.25.10.10">
    <property type="entry name" value="Leucine-rich Repeat Variant"/>
    <property type="match status" value="1"/>
</dbReference>
<dbReference type="PANTHER" id="PTHR11223">
    <property type="entry name" value="EXPORTIN 1/5"/>
    <property type="match status" value="1"/>
</dbReference>
<dbReference type="GO" id="GO:0005737">
    <property type="term" value="C:cytoplasm"/>
    <property type="evidence" value="ECO:0007669"/>
    <property type="project" value="TreeGrafter"/>
</dbReference>
<keyword evidence="4" id="KW-1185">Reference proteome</keyword>
<evidence type="ECO:0000259" key="2">
    <source>
        <dbReference type="Pfam" id="PF19273"/>
    </source>
</evidence>
<gene>
    <name evidence="3" type="ORF">TAPDE_001689</name>
</gene>
<comment type="caution">
    <text evidence="3">The sequence shown here is derived from an EMBL/GenBank/DDBJ whole genome shotgun (WGS) entry which is preliminary data.</text>
</comment>
<proteinExistence type="predicted"/>
<feature type="domain" description="Exportin-5 C-terminal" evidence="2">
    <location>
        <begin position="328"/>
        <end position="1199"/>
    </location>
</feature>
<dbReference type="EMBL" id="CAHR02000060">
    <property type="protein sequence ID" value="CCG81825.1"/>
    <property type="molecule type" value="Genomic_DNA"/>
</dbReference>
<dbReference type="InterPro" id="IPR011989">
    <property type="entry name" value="ARM-like"/>
</dbReference>
<dbReference type="Pfam" id="PF19273">
    <property type="entry name" value="Exportin-5"/>
    <property type="match status" value="1"/>
</dbReference>
<dbReference type="InterPro" id="IPR045478">
    <property type="entry name" value="Exportin-5_C"/>
</dbReference>
<reference evidence="3 4" key="1">
    <citation type="journal article" date="2013" name="MBio">
        <title>Genome sequencing of the plant pathogen Taphrina deformans, the causal agent of peach leaf curl.</title>
        <authorList>
            <person name="Cisse O.H."/>
            <person name="Almeida J.M.G.C.F."/>
            <person name="Fonseca A."/>
            <person name="Kumar A.A."/>
            <person name="Salojaervi J."/>
            <person name="Overmyer K."/>
            <person name="Hauser P.M."/>
            <person name="Pagni M."/>
        </authorList>
    </citation>
    <scope>NUCLEOTIDE SEQUENCE [LARGE SCALE GENOMIC DNA]</scope>
    <source>
        <strain evidence="4">PYCC 5710 / ATCC 11124 / CBS 356.35 / IMI 108563 / JCM 9778 / NBRC 8474</strain>
    </source>
</reference>
<dbReference type="STRING" id="1097556.R4X8T4"/>
<dbReference type="VEuPathDB" id="FungiDB:TAPDE_001689"/>
<dbReference type="GO" id="GO:0006611">
    <property type="term" value="P:protein export from nucleus"/>
    <property type="evidence" value="ECO:0007669"/>
    <property type="project" value="InterPro"/>
</dbReference>
<dbReference type="InterPro" id="IPR045065">
    <property type="entry name" value="XPO1/5"/>
</dbReference>
<protein>
    <submittedName>
        <fullName evidence="3">Uncharacterized protein C328.01c</fullName>
    </submittedName>
</protein>
<dbReference type="GO" id="GO:0005049">
    <property type="term" value="F:nuclear export signal receptor activity"/>
    <property type="evidence" value="ECO:0007669"/>
    <property type="project" value="InterPro"/>
</dbReference>
<dbReference type="GO" id="GO:0003723">
    <property type="term" value="F:RNA binding"/>
    <property type="evidence" value="ECO:0007669"/>
    <property type="project" value="TreeGrafter"/>
</dbReference>
<dbReference type="Proteomes" id="UP000013776">
    <property type="component" value="Unassembled WGS sequence"/>
</dbReference>
<dbReference type="SUPFAM" id="SSF48371">
    <property type="entry name" value="ARM repeat"/>
    <property type="match status" value="1"/>
</dbReference>
<feature type="domain" description="Exportin-1/Importin-beta-like" evidence="1">
    <location>
        <begin position="106"/>
        <end position="161"/>
    </location>
</feature>
<name>R4X8T4_TAPDE</name>
<dbReference type="PANTHER" id="PTHR11223:SF3">
    <property type="entry name" value="EXPORTIN-5"/>
    <property type="match status" value="1"/>
</dbReference>
<accession>R4X8T4</accession>
<dbReference type="GO" id="GO:0005634">
    <property type="term" value="C:nucleus"/>
    <property type="evidence" value="ECO:0007669"/>
    <property type="project" value="TreeGrafter"/>
</dbReference>